<comment type="similarity">
    <text evidence="1">Belongs to the thioredoxin family. DsbA subfamily.</text>
</comment>
<keyword evidence="4" id="KW-1185">Reference proteome</keyword>
<dbReference type="PANTHER" id="PTHR13887:SF56">
    <property type="entry name" value="THIOREDOXIN-LIKE REDUCTASE RV2466C"/>
    <property type="match status" value="1"/>
</dbReference>
<dbReference type="Proteomes" id="UP000241899">
    <property type="component" value="Unassembled WGS sequence"/>
</dbReference>
<dbReference type="AlphaFoldDB" id="A0A2T4JJH3"/>
<evidence type="ECO:0000313" key="4">
    <source>
        <dbReference type="Proteomes" id="UP000241899"/>
    </source>
</evidence>
<dbReference type="PANTHER" id="PTHR13887">
    <property type="entry name" value="GLUTATHIONE S-TRANSFERASE KAPPA"/>
    <property type="match status" value="1"/>
</dbReference>
<accession>A0A2T4JJH3</accession>
<dbReference type="OrthoDB" id="8478320at2"/>
<evidence type="ECO:0000256" key="1">
    <source>
        <dbReference type="ARBA" id="ARBA00005791"/>
    </source>
</evidence>
<comment type="caution">
    <text evidence="3">The sequence shown here is derived from an EMBL/GenBank/DDBJ whole genome shotgun (WGS) entry which is preliminary data.</text>
</comment>
<feature type="domain" description="Thioredoxin-like fold" evidence="2">
    <location>
        <begin position="52"/>
        <end position="219"/>
    </location>
</feature>
<dbReference type="Pfam" id="PF13462">
    <property type="entry name" value="Thioredoxin_4"/>
    <property type="match status" value="1"/>
</dbReference>
<name>A0A2T4JJH3_9RHOB</name>
<evidence type="ECO:0000313" key="3">
    <source>
        <dbReference type="EMBL" id="PTE18032.1"/>
    </source>
</evidence>
<reference evidence="3 4" key="1">
    <citation type="submission" date="2018-03" db="EMBL/GenBank/DDBJ databases">
        <title>Rhodobacter veldkampii.</title>
        <authorList>
            <person name="Meyer T.E."/>
            <person name="Miller S."/>
            <person name="Lodha T."/>
            <person name="Gandham S."/>
            <person name="Chintalapati S."/>
            <person name="Chintalapati V.R."/>
        </authorList>
    </citation>
    <scope>NUCLEOTIDE SEQUENCE [LARGE SCALE GENOMIC DNA]</scope>
    <source>
        <strain evidence="3 4">DSM 11550</strain>
    </source>
</reference>
<dbReference type="InterPro" id="IPR036249">
    <property type="entry name" value="Thioredoxin-like_sf"/>
</dbReference>
<dbReference type="EMBL" id="PZKF01000011">
    <property type="protein sequence ID" value="PTE18032.1"/>
    <property type="molecule type" value="Genomic_DNA"/>
</dbReference>
<dbReference type="RefSeq" id="WP_107324562.1">
    <property type="nucleotide sequence ID" value="NZ_NHSP01000054.1"/>
</dbReference>
<gene>
    <name evidence="3" type="ORF">C5F46_06540</name>
</gene>
<proteinExistence type="inferred from homology"/>
<dbReference type="Gene3D" id="3.40.30.10">
    <property type="entry name" value="Glutaredoxin"/>
    <property type="match status" value="1"/>
</dbReference>
<dbReference type="InterPro" id="IPR012336">
    <property type="entry name" value="Thioredoxin-like_fold"/>
</dbReference>
<organism evidence="3 4">
    <name type="scientific">Phaeovulum veldkampii DSM 11550</name>
    <dbReference type="NCBI Taxonomy" id="1185920"/>
    <lineage>
        <taxon>Bacteria</taxon>
        <taxon>Pseudomonadati</taxon>
        <taxon>Pseudomonadota</taxon>
        <taxon>Alphaproteobacteria</taxon>
        <taxon>Rhodobacterales</taxon>
        <taxon>Paracoccaceae</taxon>
        <taxon>Phaeovulum</taxon>
    </lineage>
</organism>
<evidence type="ECO:0000259" key="2">
    <source>
        <dbReference type="Pfam" id="PF13462"/>
    </source>
</evidence>
<dbReference type="SUPFAM" id="SSF52833">
    <property type="entry name" value="Thioredoxin-like"/>
    <property type="match status" value="1"/>
</dbReference>
<protein>
    <submittedName>
        <fullName evidence="3">Thiol-disulfide oxidoreductase</fullName>
    </submittedName>
</protein>
<sequence length="223" mass="23732">MTKRSMLPFAAIAAGAMLIAGGLWVSSAPQSGMTLAAVAQEARAVGEAAALPDMVMGQQDAPVTIIEYASYTCSHCANFHETVLAPLKAEYIDTGKVKFIHREVYFDKFGLWAGMIASCVGPEKYYPVSGMIYDTQADWIGDGKEATISANLRKIGLKAGLTGDQVEACLNDMDRAQAMVASYQQKAGADGIDATPTLIINGTKHSNMGYDALKKIIDAELAK</sequence>